<keyword evidence="1" id="KW-0812">Transmembrane</keyword>
<feature type="transmembrane region" description="Helical" evidence="1">
    <location>
        <begin position="6"/>
        <end position="24"/>
    </location>
</feature>
<protein>
    <recommendedName>
        <fullName evidence="2">NERD domain-containing protein</fullName>
    </recommendedName>
</protein>
<feature type="transmembrane region" description="Helical" evidence="1">
    <location>
        <begin position="93"/>
        <end position="112"/>
    </location>
</feature>
<reference evidence="4" key="1">
    <citation type="journal article" date="2012" name="Sci. Rep.">
        <title>Genomes of surface isolates of Alteromonas macleodii: the life of a widespread marine opportunistic copiotroph.</title>
        <authorList>
            <person name="Lopez-Perez M."/>
            <person name="Gonzaga A."/>
            <person name="Martin-Cuadrado A.B."/>
            <person name="Onyshchenko O."/>
            <person name="Ghavidel A."/>
            <person name="Ghai R."/>
            <person name="Rodriguez-Valera F."/>
        </authorList>
    </citation>
    <scope>NUCLEOTIDE SEQUENCE [LARGE SCALE GENOMIC DNA]</scope>
    <source>
        <strain evidence="4">English Channel 673</strain>
    </source>
</reference>
<evidence type="ECO:0000313" key="4">
    <source>
        <dbReference type="Proteomes" id="UP000006296"/>
    </source>
</evidence>
<dbReference type="EMBL" id="CP003844">
    <property type="protein sequence ID" value="AFT72793.1"/>
    <property type="molecule type" value="Genomic_DNA"/>
</dbReference>
<feature type="transmembrane region" description="Helical" evidence="1">
    <location>
        <begin position="60"/>
        <end position="81"/>
    </location>
</feature>
<keyword evidence="1" id="KW-0472">Membrane</keyword>
<feature type="domain" description="NERD" evidence="2">
    <location>
        <begin position="123"/>
        <end position="243"/>
    </location>
</feature>
<dbReference type="PROSITE" id="PS50965">
    <property type="entry name" value="NERD"/>
    <property type="match status" value="1"/>
</dbReference>
<dbReference type="AlphaFoldDB" id="A0AB32ZT59"/>
<keyword evidence="1" id="KW-1133">Transmembrane helix</keyword>
<name>A0AB32ZT59_ALTME</name>
<dbReference type="InterPro" id="IPR011528">
    <property type="entry name" value="NERD"/>
</dbReference>
<sequence>MEILFVMTISLFPFALVILFAACYNKITDKKSRIPFDYARTARIPAFTLLQQHRDSSLDMLVYTLLSTLYFQLPFSLPTIAELLGFVDVSKNWLIYGIIFFAAAIYSLSKALRAFSKIRIARLGIEAEWAVSFALSKISDNRVRVFHDVQAPNFNIDHVLTFPGGVLAIETKGRRKPNVKNSKSSHKLTVEGEKIQFPHYTDTSTVEQAKRQADWLSKQLTQSTGMSVVASPVVVIPGWFIEYKQKPVIPIMNHNSLTKHYALSKKTVLDNSSLDRINHQLEALTMRGSDLF</sequence>
<accession>A0AB32ZT59</accession>
<dbReference type="KEGG" id="amg:AMEC673_00435"/>
<evidence type="ECO:0000313" key="3">
    <source>
        <dbReference type="EMBL" id="AFT72793.1"/>
    </source>
</evidence>
<dbReference type="Pfam" id="PF08378">
    <property type="entry name" value="NERD"/>
    <property type="match status" value="1"/>
</dbReference>
<evidence type="ECO:0000259" key="2">
    <source>
        <dbReference type="PROSITE" id="PS50965"/>
    </source>
</evidence>
<organism evidence="3 4">
    <name type="scientific">Alteromonas macleodii (strain English Channel 673)</name>
    <dbReference type="NCBI Taxonomy" id="1004788"/>
    <lineage>
        <taxon>Bacteria</taxon>
        <taxon>Pseudomonadati</taxon>
        <taxon>Pseudomonadota</taxon>
        <taxon>Gammaproteobacteria</taxon>
        <taxon>Alteromonadales</taxon>
        <taxon>Alteromonadaceae</taxon>
        <taxon>Alteromonas/Salinimonas group</taxon>
        <taxon>Alteromonas</taxon>
    </lineage>
</organism>
<evidence type="ECO:0000256" key="1">
    <source>
        <dbReference type="SAM" id="Phobius"/>
    </source>
</evidence>
<proteinExistence type="predicted"/>
<dbReference type="RefSeq" id="WP_014975295.1">
    <property type="nucleotide sequence ID" value="NC_018678.1"/>
</dbReference>
<dbReference type="Proteomes" id="UP000006296">
    <property type="component" value="Chromosome"/>
</dbReference>
<gene>
    <name evidence="3" type="ordered locus">AMEC673_00435</name>
</gene>